<evidence type="ECO:0000313" key="2">
    <source>
        <dbReference type="Proteomes" id="UP000007477"/>
    </source>
</evidence>
<keyword evidence="2" id="KW-1185">Reference proteome</keyword>
<reference evidence="1 2" key="2">
    <citation type="journal article" date="2011" name="J. Bacteriol.">
        <title>Genome sequence of Acinetobacter calcoaceticus PHEA-2, isolated from industry wastewater.</title>
        <authorList>
            <person name="Zhan Y."/>
            <person name="Yan Y."/>
            <person name="Zhang W."/>
            <person name="Yu H."/>
            <person name="Chen M."/>
            <person name="Lu W."/>
            <person name="Ping S."/>
            <person name="Peng Z."/>
            <person name="Yuan M."/>
            <person name="Zhou Z."/>
            <person name="Elmerich C."/>
            <person name="Lin M."/>
        </authorList>
    </citation>
    <scope>NUCLEOTIDE SEQUENCE [LARGE SCALE GENOMIC DNA]</scope>
    <source>
        <strain evidence="1 2">PHEA-2</strain>
    </source>
</reference>
<proteinExistence type="predicted"/>
<dbReference type="Proteomes" id="UP000007477">
    <property type="component" value="Chromosome"/>
</dbReference>
<dbReference type="PATRIC" id="fig|871585.3.peg.2316"/>
<dbReference type="EMBL" id="CP002177">
    <property type="protein sequence ID" value="ADY82900.1"/>
    <property type="molecule type" value="Genomic_DNA"/>
</dbReference>
<dbReference type="HOGENOM" id="CLU_2839678_0_0_6"/>
<organism evidence="1 2">
    <name type="scientific">Acinetobacter pittii (strain PHEA-2)</name>
    <dbReference type="NCBI Taxonomy" id="871585"/>
    <lineage>
        <taxon>Bacteria</taxon>
        <taxon>Pseudomonadati</taxon>
        <taxon>Pseudomonadota</taxon>
        <taxon>Gammaproteobacteria</taxon>
        <taxon>Moraxellales</taxon>
        <taxon>Moraxellaceae</taxon>
        <taxon>Acinetobacter</taxon>
        <taxon>Acinetobacter calcoaceticus/baumannii complex</taxon>
    </lineage>
</organism>
<sequence>MSAIQYEKNADNIVILTLDSTGQSANTMNAEFRRSMKRLRNLKQKQNFQGLFSARLKKLSLQVVI</sequence>
<dbReference type="KEGG" id="acc:BDGL_002314"/>
<dbReference type="RefSeq" id="YP_004996582.1">
    <property type="nucleotide sequence ID" value="NC_016603.1"/>
</dbReference>
<evidence type="ECO:0000313" key="1">
    <source>
        <dbReference type="EMBL" id="ADY82900.1"/>
    </source>
</evidence>
<dbReference type="RefSeq" id="WP_014207599.1">
    <property type="nucleotide sequence ID" value="NC_016603.1"/>
</dbReference>
<gene>
    <name evidence="1" type="ordered locus">BDGL_002314</name>
</gene>
<accession>F0KNS5</accession>
<dbReference type="AlphaFoldDB" id="F0KNS5"/>
<name>F0KNS5_ACIP2</name>
<dbReference type="STRING" id="871585.BDGL_002314"/>
<protein>
    <submittedName>
        <fullName evidence="1">3-hydroxybutyryl-CoA epimerase</fullName>
    </submittedName>
</protein>
<reference key="1">
    <citation type="submission" date="2010-08" db="EMBL/GenBank/DDBJ databases">
        <title>The genome sequence of a nonpathogenic wastewater-adapted bacterium Acinetobacter calcoaceticus PHEA-2 and comparative genomics insights into environmental adaptation.</title>
        <authorList>
            <person name="Zhan Y."/>
            <person name="Yan Y."/>
            <person name="Zhang W."/>
            <person name="Chen M."/>
            <person name="Ping S."/>
            <person name="Lu W."/>
            <person name="Lin M."/>
        </authorList>
    </citation>
    <scope>NUCLEOTIDE SEQUENCE</scope>
    <source>
        <strain>PHEA-2</strain>
    </source>
</reference>
<dbReference type="GeneID" id="11636845"/>